<proteinExistence type="predicted"/>
<protein>
    <submittedName>
        <fullName evidence="1">Uncharacterized protein</fullName>
    </submittedName>
</protein>
<organism evidence="1">
    <name type="scientific">marine sediment metagenome</name>
    <dbReference type="NCBI Taxonomy" id="412755"/>
    <lineage>
        <taxon>unclassified sequences</taxon>
        <taxon>metagenomes</taxon>
        <taxon>ecological metagenomes</taxon>
    </lineage>
</organism>
<feature type="non-terminal residue" evidence="1">
    <location>
        <position position="52"/>
    </location>
</feature>
<dbReference type="EMBL" id="BARS01025313">
    <property type="protein sequence ID" value="GAG02721.1"/>
    <property type="molecule type" value="Genomic_DNA"/>
</dbReference>
<accession>X0VQ74</accession>
<reference evidence="1" key="1">
    <citation type="journal article" date="2014" name="Front. Microbiol.">
        <title>High frequency of phylogenetically diverse reductive dehalogenase-homologous genes in deep subseafloor sedimentary metagenomes.</title>
        <authorList>
            <person name="Kawai M."/>
            <person name="Futagami T."/>
            <person name="Toyoda A."/>
            <person name="Takaki Y."/>
            <person name="Nishi S."/>
            <person name="Hori S."/>
            <person name="Arai W."/>
            <person name="Tsubouchi T."/>
            <person name="Morono Y."/>
            <person name="Uchiyama I."/>
            <person name="Ito T."/>
            <person name="Fujiyama A."/>
            <person name="Inagaki F."/>
            <person name="Takami H."/>
        </authorList>
    </citation>
    <scope>NUCLEOTIDE SEQUENCE</scope>
    <source>
        <strain evidence="1">Expedition CK06-06</strain>
    </source>
</reference>
<comment type="caution">
    <text evidence="1">The sequence shown here is derived from an EMBL/GenBank/DDBJ whole genome shotgun (WGS) entry which is preliminary data.</text>
</comment>
<gene>
    <name evidence="1" type="ORF">S01H1_40023</name>
</gene>
<dbReference type="AlphaFoldDB" id="X0VQ74"/>
<name>X0VQ74_9ZZZZ</name>
<evidence type="ECO:0000313" key="1">
    <source>
        <dbReference type="EMBL" id="GAG02721.1"/>
    </source>
</evidence>
<sequence length="52" mass="5996">MNVYCNVVVVRHGTIEENRLFAGEDREVVASKAETAFLDFCNTYLSNFDEYD</sequence>